<name>A0A368LH86_9VIBR</name>
<evidence type="ECO:0000313" key="1">
    <source>
        <dbReference type="EMBL" id="RCS70119.1"/>
    </source>
</evidence>
<accession>A0A368LH86</accession>
<proteinExistence type="predicted"/>
<keyword evidence="2" id="KW-1185">Reference proteome</keyword>
<organism evidence="1 2">
    <name type="scientific">Vibrio casei</name>
    <dbReference type="NCBI Taxonomy" id="673372"/>
    <lineage>
        <taxon>Bacteria</taxon>
        <taxon>Pseudomonadati</taxon>
        <taxon>Pseudomonadota</taxon>
        <taxon>Gammaproteobacteria</taxon>
        <taxon>Vibrionales</taxon>
        <taxon>Vibrionaceae</taxon>
        <taxon>Vibrio</taxon>
    </lineage>
</organism>
<gene>
    <name evidence="1" type="ORF">CIK83_11670</name>
</gene>
<dbReference type="Proteomes" id="UP000252479">
    <property type="component" value="Unassembled WGS sequence"/>
</dbReference>
<evidence type="ECO:0000313" key="2">
    <source>
        <dbReference type="Proteomes" id="UP000252479"/>
    </source>
</evidence>
<protein>
    <submittedName>
        <fullName evidence="1">Uncharacterized protein</fullName>
    </submittedName>
</protein>
<comment type="caution">
    <text evidence="1">The sequence shown here is derived from an EMBL/GenBank/DDBJ whole genome shotgun (WGS) entry which is preliminary data.</text>
</comment>
<dbReference type="AlphaFoldDB" id="A0A368LH86"/>
<dbReference type="EMBL" id="QPGL01000002">
    <property type="protein sequence ID" value="RCS70119.1"/>
    <property type="molecule type" value="Genomic_DNA"/>
</dbReference>
<sequence>MVLELDTFPLYSMPKDFNKLQCNFVRLNQTFPMINKENAHCLIEKTTILSILFLHVIKYVKLIAKIIAMKKQKIM</sequence>
<reference evidence="1 2" key="1">
    <citation type="journal article" date="2017" name="Elife">
        <title>Extensive horizontal gene transfer in cheese-associated bacteria.</title>
        <authorList>
            <person name="Bonham K.S."/>
            <person name="Wolfe B.E."/>
            <person name="Dutton R.J."/>
        </authorList>
    </citation>
    <scope>NUCLEOTIDE SEQUENCE [LARGE SCALE GENOMIC DNA]</scope>
    <source>
        <strain evidence="1 2">JB196</strain>
    </source>
</reference>